<evidence type="ECO:0000256" key="4">
    <source>
        <dbReference type="ARBA" id="ARBA00023008"/>
    </source>
</evidence>
<dbReference type="InterPro" id="IPR036163">
    <property type="entry name" value="HMA_dom_sf"/>
</dbReference>
<evidence type="ECO:0000313" key="13">
    <source>
        <dbReference type="EMBL" id="CAG9832633.1"/>
    </source>
</evidence>
<feature type="domain" description="HMA" evidence="12">
    <location>
        <begin position="2"/>
        <end position="67"/>
    </location>
</feature>
<evidence type="ECO:0000256" key="5">
    <source>
        <dbReference type="ARBA" id="ARBA00023065"/>
    </source>
</evidence>
<dbReference type="SUPFAM" id="SSF55008">
    <property type="entry name" value="HMA, heavy metal-associated domain"/>
    <property type="match status" value="1"/>
</dbReference>
<evidence type="ECO:0000256" key="2">
    <source>
        <dbReference type="ARBA" id="ARBA00022723"/>
    </source>
</evidence>
<evidence type="ECO:0000256" key="10">
    <source>
        <dbReference type="ARBA" id="ARBA00043201"/>
    </source>
</evidence>
<gene>
    <name evidence="13" type="ORF">DIABBA_LOCUS6093</name>
</gene>
<comment type="subunit">
    <text evidence="11">Homodimer. Interacts with ATP7B. Interacts with ATP7A. Interacts (via dimer form) with SLC31A1 (via C-terminal domain); this interaction improves ATOX1 stability and controls intracellular Cu(I) levels.</text>
</comment>
<dbReference type="Gene3D" id="3.30.70.100">
    <property type="match status" value="1"/>
</dbReference>
<keyword evidence="4" id="KW-0186">Copper</keyword>
<keyword evidence="5" id="KW-0406">Ion transport</keyword>
<evidence type="ECO:0000313" key="14">
    <source>
        <dbReference type="Proteomes" id="UP001153709"/>
    </source>
</evidence>
<keyword evidence="1" id="KW-0813">Transport</keyword>
<dbReference type="GO" id="GO:0005829">
    <property type="term" value="C:cytosol"/>
    <property type="evidence" value="ECO:0007669"/>
    <property type="project" value="TreeGrafter"/>
</dbReference>
<dbReference type="Proteomes" id="UP001153709">
    <property type="component" value="Chromosome 4"/>
</dbReference>
<dbReference type="InterPro" id="IPR051881">
    <property type="entry name" value="Copper_transport_ATOX1-like"/>
</dbReference>
<comment type="function">
    <text evidence="7">Binds and deliver cytosolic copper to the copper ATPase proteins. May be important in cellular antioxidant defense.</text>
</comment>
<sequence>MFKVHEFNVKITCDGCSGAVERVLNKLKDKGVEEFTINFETQKVVIKWSLPANDVLEVIKKTGKETTLLSSS</sequence>
<reference evidence="13" key="1">
    <citation type="submission" date="2022-01" db="EMBL/GenBank/DDBJ databases">
        <authorList>
            <person name="King R."/>
        </authorList>
    </citation>
    <scope>NUCLEOTIDE SEQUENCE</scope>
</reference>
<dbReference type="GO" id="GO:0016531">
    <property type="term" value="F:copper chaperone activity"/>
    <property type="evidence" value="ECO:0007669"/>
    <property type="project" value="TreeGrafter"/>
</dbReference>
<comment type="similarity">
    <text evidence="8">Belongs to the ATX1 family.</text>
</comment>
<evidence type="ECO:0000259" key="12">
    <source>
        <dbReference type="PROSITE" id="PS50846"/>
    </source>
</evidence>
<proteinExistence type="inferred from homology"/>
<dbReference type="CDD" id="cd00371">
    <property type="entry name" value="HMA"/>
    <property type="match status" value="1"/>
</dbReference>
<evidence type="ECO:0000256" key="9">
    <source>
        <dbReference type="ARBA" id="ARBA00040962"/>
    </source>
</evidence>
<evidence type="ECO:0000256" key="6">
    <source>
        <dbReference type="ARBA" id="ARBA00023186"/>
    </source>
</evidence>
<keyword evidence="2" id="KW-0479">Metal-binding</keyword>
<name>A0A9N9T227_DIABA</name>
<dbReference type="OrthoDB" id="689350at2759"/>
<dbReference type="GO" id="GO:0006825">
    <property type="term" value="P:copper ion transport"/>
    <property type="evidence" value="ECO:0007669"/>
    <property type="project" value="UniProtKB-KW"/>
</dbReference>
<protein>
    <recommendedName>
        <fullName evidence="9">Copper transport protein ATOX1</fullName>
    </recommendedName>
    <alternativeName>
        <fullName evidence="10">Metal transport protein ATX1</fullName>
    </alternativeName>
</protein>
<evidence type="ECO:0000256" key="7">
    <source>
        <dbReference type="ARBA" id="ARBA00037651"/>
    </source>
</evidence>
<evidence type="ECO:0000256" key="3">
    <source>
        <dbReference type="ARBA" id="ARBA00022796"/>
    </source>
</evidence>
<accession>A0A9N9T227</accession>
<dbReference type="AlphaFoldDB" id="A0A9N9T227"/>
<dbReference type="PROSITE" id="PS50846">
    <property type="entry name" value="HMA_2"/>
    <property type="match status" value="1"/>
</dbReference>
<evidence type="ECO:0000256" key="1">
    <source>
        <dbReference type="ARBA" id="ARBA00022448"/>
    </source>
</evidence>
<dbReference type="FunFam" id="3.30.70.100:FF:000008">
    <property type="entry name" value="Copper transport protein ATOX1"/>
    <property type="match status" value="1"/>
</dbReference>
<keyword evidence="3" id="KW-0187">Copper transport</keyword>
<organism evidence="13 14">
    <name type="scientific">Diabrotica balteata</name>
    <name type="common">Banded cucumber beetle</name>
    <dbReference type="NCBI Taxonomy" id="107213"/>
    <lineage>
        <taxon>Eukaryota</taxon>
        <taxon>Metazoa</taxon>
        <taxon>Ecdysozoa</taxon>
        <taxon>Arthropoda</taxon>
        <taxon>Hexapoda</taxon>
        <taxon>Insecta</taxon>
        <taxon>Pterygota</taxon>
        <taxon>Neoptera</taxon>
        <taxon>Endopterygota</taxon>
        <taxon>Coleoptera</taxon>
        <taxon>Polyphaga</taxon>
        <taxon>Cucujiformia</taxon>
        <taxon>Chrysomeloidea</taxon>
        <taxon>Chrysomelidae</taxon>
        <taxon>Galerucinae</taxon>
        <taxon>Diabroticina</taxon>
        <taxon>Diabroticites</taxon>
        <taxon>Diabrotica</taxon>
    </lineage>
</organism>
<dbReference type="PANTHER" id="PTHR46365">
    <property type="entry name" value="COPPER TRANSPORT PROTEIN ATOX1"/>
    <property type="match status" value="1"/>
</dbReference>
<dbReference type="EMBL" id="OU898279">
    <property type="protein sequence ID" value="CAG9832633.1"/>
    <property type="molecule type" value="Genomic_DNA"/>
</dbReference>
<dbReference type="Pfam" id="PF00403">
    <property type="entry name" value="HMA"/>
    <property type="match status" value="1"/>
</dbReference>
<dbReference type="PANTHER" id="PTHR46365:SF1">
    <property type="entry name" value="COPPER TRANSPORT PROTEIN ATOX1"/>
    <property type="match status" value="1"/>
</dbReference>
<evidence type="ECO:0000256" key="8">
    <source>
        <dbReference type="ARBA" id="ARBA00038171"/>
    </source>
</evidence>
<keyword evidence="14" id="KW-1185">Reference proteome</keyword>
<evidence type="ECO:0000256" key="11">
    <source>
        <dbReference type="ARBA" id="ARBA00046351"/>
    </source>
</evidence>
<dbReference type="GO" id="GO:0046872">
    <property type="term" value="F:metal ion binding"/>
    <property type="evidence" value="ECO:0007669"/>
    <property type="project" value="UniProtKB-KW"/>
</dbReference>
<keyword evidence="6" id="KW-0143">Chaperone</keyword>
<dbReference type="InterPro" id="IPR006121">
    <property type="entry name" value="HMA_dom"/>
</dbReference>